<gene>
    <name evidence="2" type="primary">rsbT_1</name>
    <name evidence="2" type="ORF">BACCIP111883_04020</name>
</gene>
<dbReference type="GO" id="GO:0004674">
    <property type="term" value="F:protein serine/threonine kinase activity"/>
    <property type="evidence" value="ECO:0007669"/>
    <property type="project" value="UniProtKB-EC"/>
</dbReference>
<organism evidence="2 3">
    <name type="scientific">Sutcliffiella rhizosphaerae</name>
    <dbReference type="NCBI Taxonomy" id="2880967"/>
    <lineage>
        <taxon>Bacteria</taxon>
        <taxon>Bacillati</taxon>
        <taxon>Bacillota</taxon>
        <taxon>Bacilli</taxon>
        <taxon>Bacillales</taxon>
        <taxon>Bacillaceae</taxon>
        <taxon>Sutcliffiella</taxon>
    </lineage>
</organism>
<evidence type="ECO:0000313" key="2">
    <source>
        <dbReference type="EMBL" id="CAG9623224.1"/>
    </source>
</evidence>
<dbReference type="RefSeq" id="WP_230504478.1">
    <property type="nucleotide sequence ID" value="NZ_CAKJTJ010000039.1"/>
</dbReference>
<sequence length="138" mass="15254">METKQHLEIKSEQDIILVRKIGRETAKNMGFSLIDQTRITTSISELARNVVKYAGYGSISIEVIHHYVPGLLIVVTDQGPGINSINKAMEDGFTTSNSLGAGLPAVKRMMDEFIIVSDLHEGTSIQIVKWTQNTKNPL</sequence>
<keyword evidence="2" id="KW-0808">Transferase</keyword>
<protein>
    <submittedName>
        <fullName evidence="2">Serine/threonine-protein kinase RsbT</fullName>
        <ecNumber evidence="2">2.7.11.1</ecNumber>
    </submittedName>
</protein>
<dbReference type="EMBL" id="CAKJTJ010000039">
    <property type="protein sequence ID" value="CAG9623224.1"/>
    <property type="molecule type" value="Genomic_DNA"/>
</dbReference>
<evidence type="ECO:0000259" key="1">
    <source>
        <dbReference type="SMART" id="SM00387"/>
    </source>
</evidence>
<dbReference type="Pfam" id="PF02518">
    <property type="entry name" value="HATPase_c"/>
    <property type="match status" value="1"/>
</dbReference>
<dbReference type="Proteomes" id="UP000789833">
    <property type="component" value="Unassembled WGS sequence"/>
</dbReference>
<dbReference type="Gene3D" id="3.30.565.10">
    <property type="entry name" value="Histidine kinase-like ATPase, C-terminal domain"/>
    <property type="match status" value="1"/>
</dbReference>
<dbReference type="SUPFAM" id="SSF55874">
    <property type="entry name" value="ATPase domain of HSP90 chaperone/DNA topoisomerase II/histidine kinase"/>
    <property type="match status" value="1"/>
</dbReference>
<comment type="caution">
    <text evidence="2">The sequence shown here is derived from an EMBL/GenBank/DDBJ whole genome shotgun (WGS) entry which is preliminary data.</text>
</comment>
<dbReference type="EC" id="2.7.11.1" evidence="2"/>
<dbReference type="InterPro" id="IPR036890">
    <property type="entry name" value="HATPase_C_sf"/>
</dbReference>
<dbReference type="CDD" id="cd16934">
    <property type="entry name" value="HATPase_RsbT-like"/>
    <property type="match status" value="1"/>
</dbReference>
<keyword evidence="2" id="KW-0418">Kinase</keyword>
<evidence type="ECO:0000313" key="3">
    <source>
        <dbReference type="Proteomes" id="UP000789833"/>
    </source>
</evidence>
<accession>A0ABN8AG33</accession>
<keyword evidence="3" id="KW-1185">Reference proteome</keyword>
<proteinExistence type="predicted"/>
<feature type="domain" description="Histidine kinase/HSP90-like ATPase" evidence="1">
    <location>
        <begin position="34"/>
        <end position="133"/>
    </location>
</feature>
<dbReference type="SMART" id="SM00387">
    <property type="entry name" value="HATPase_c"/>
    <property type="match status" value="1"/>
</dbReference>
<reference evidence="2 3" key="1">
    <citation type="submission" date="2021-10" db="EMBL/GenBank/DDBJ databases">
        <authorList>
            <person name="Criscuolo A."/>
        </authorList>
    </citation>
    <scope>NUCLEOTIDE SEQUENCE [LARGE SCALE GENOMIC DNA]</scope>
    <source>
        <strain evidence="3">CIP 111883</strain>
    </source>
</reference>
<name>A0ABN8AG33_9BACI</name>
<dbReference type="InterPro" id="IPR003594">
    <property type="entry name" value="HATPase_dom"/>
</dbReference>